<comment type="caution">
    <text evidence="7">The sequence shown here is derived from an EMBL/GenBank/DDBJ whole genome shotgun (WGS) entry which is preliminary data.</text>
</comment>
<reference evidence="7 8" key="1">
    <citation type="journal article" date="2019" name="Nat. Microbiol.">
        <title>Mediterranean grassland soil C-N compound turnover is dependent on rainfall and depth, and is mediated by genomically divergent microorganisms.</title>
        <authorList>
            <person name="Diamond S."/>
            <person name="Andeer P.F."/>
            <person name="Li Z."/>
            <person name="Crits-Christoph A."/>
            <person name="Burstein D."/>
            <person name="Anantharaman K."/>
            <person name="Lane K.R."/>
            <person name="Thomas B.C."/>
            <person name="Pan C."/>
            <person name="Northen T.R."/>
            <person name="Banfield J.F."/>
        </authorList>
    </citation>
    <scope>NUCLEOTIDE SEQUENCE [LARGE SCALE GENOMIC DNA]</scope>
    <source>
        <strain evidence="7">WS_8</strain>
    </source>
</reference>
<feature type="transmembrane region" description="Helical" evidence="5">
    <location>
        <begin position="196"/>
        <end position="221"/>
    </location>
</feature>
<sequence>MMEPVMETSEAAPAAAVLVPGPPSLNVFQRTAAVFTRPAAAWVGLESRSRWWFPMLVTVLCGVALNLLLYDRAIVPMVTEKWEQAADNGQMRAEQLDKMESFMRSPAGMAMTAGQTAFFLPVIYLAMALGVWFGVGFVLGTKLRYRHALEIVTWSSLILIPAQILGAGLAWAKESYKDIHTGWGILLPPAETPSKLQAALTAFLDALGPFAIWTLVVVILGATALSGAPRKSVAWVMGGLYLALAVLMGAMAGLFTPAA</sequence>
<protein>
    <recommendedName>
        <fullName evidence="6">Yip1 domain-containing protein</fullName>
    </recommendedName>
</protein>
<evidence type="ECO:0000256" key="1">
    <source>
        <dbReference type="ARBA" id="ARBA00004141"/>
    </source>
</evidence>
<dbReference type="GO" id="GO:0016020">
    <property type="term" value="C:membrane"/>
    <property type="evidence" value="ECO:0007669"/>
    <property type="project" value="UniProtKB-SubCell"/>
</dbReference>
<feature type="transmembrane region" description="Helical" evidence="5">
    <location>
        <begin position="118"/>
        <end position="139"/>
    </location>
</feature>
<feature type="transmembrane region" description="Helical" evidence="5">
    <location>
        <begin position="233"/>
        <end position="255"/>
    </location>
</feature>
<dbReference type="Proteomes" id="UP000316609">
    <property type="component" value="Unassembled WGS sequence"/>
</dbReference>
<evidence type="ECO:0000259" key="6">
    <source>
        <dbReference type="Pfam" id="PF04893"/>
    </source>
</evidence>
<dbReference type="Pfam" id="PF04893">
    <property type="entry name" value="Yip1"/>
    <property type="match status" value="1"/>
</dbReference>
<name>A0A538TGP5_UNCEI</name>
<accession>A0A538TGP5</accession>
<comment type="subcellular location">
    <subcellularLocation>
        <location evidence="1">Membrane</location>
        <topology evidence="1">Multi-pass membrane protein</topology>
    </subcellularLocation>
</comment>
<feature type="domain" description="Yip1" evidence="6">
    <location>
        <begin position="33"/>
        <end position="250"/>
    </location>
</feature>
<dbReference type="InterPro" id="IPR006977">
    <property type="entry name" value="Yip1_dom"/>
</dbReference>
<keyword evidence="3 5" id="KW-1133">Transmembrane helix</keyword>
<evidence type="ECO:0000256" key="5">
    <source>
        <dbReference type="SAM" id="Phobius"/>
    </source>
</evidence>
<proteinExistence type="predicted"/>
<evidence type="ECO:0000313" key="8">
    <source>
        <dbReference type="Proteomes" id="UP000316609"/>
    </source>
</evidence>
<evidence type="ECO:0000256" key="2">
    <source>
        <dbReference type="ARBA" id="ARBA00022692"/>
    </source>
</evidence>
<evidence type="ECO:0000313" key="7">
    <source>
        <dbReference type="EMBL" id="TMQ62784.1"/>
    </source>
</evidence>
<dbReference type="EMBL" id="VBOY01000123">
    <property type="protein sequence ID" value="TMQ62784.1"/>
    <property type="molecule type" value="Genomic_DNA"/>
</dbReference>
<evidence type="ECO:0000256" key="3">
    <source>
        <dbReference type="ARBA" id="ARBA00022989"/>
    </source>
</evidence>
<organism evidence="7 8">
    <name type="scientific">Eiseniibacteriota bacterium</name>
    <dbReference type="NCBI Taxonomy" id="2212470"/>
    <lineage>
        <taxon>Bacteria</taxon>
        <taxon>Candidatus Eiseniibacteriota</taxon>
    </lineage>
</organism>
<keyword evidence="2 5" id="KW-0812">Transmembrane</keyword>
<dbReference type="AlphaFoldDB" id="A0A538TGP5"/>
<keyword evidence="4 5" id="KW-0472">Membrane</keyword>
<feature type="transmembrane region" description="Helical" evidence="5">
    <location>
        <begin position="51"/>
        <end position="70"/>
    </location>
</feature>
<feature type="transmembrane region" description="Helical" evidence="5">
    <location>
        <begin position="151"/>
        <end position="172"/>
    </location>
</feature>
<evidence type="ECO:0000256" key="4">
    <source>
        <dbReference type="ARBA" id="ARBA00023136"/>
    </source>
</evidence>
<gene>
    <name evidence="7" type="ORF">E6K78_11190</name>
</gene>